<dbReference type="CDD" id="cd07153">
    <property type="entry name" value="Fur_like"/>
    <property type="match status" value="1"/>
</dbReference>
<comment type="similarity">
    <text evidence="2">Belongs to the Fur family.</text>
</comment>
<gene>
    <name evidence="12" type="ORF">E8M01_04975</name>
</gene>
<dbReference type="Gene3D" id="1.10.10.10">
    <property type="entry name" value="Winged helix-like DNA-binding domain superfamily/Winged helix DNA-binding domain"/>
    <property type="match status" value="1"/>
</dbReference>
<evidence type="ECO:0000256" key="1">
    <source>
        <dbReference type="ARBA" id="ARBA00004496"/>
    </source>
</evidence>
<dbReference type="FunFam" id="1.10.10.10:FF:000007">
    <property type="entry name" value="Ferric uptake regulation protein"/>
    <property type="match status" value="1"/>
</dbReference>
<keyword evidence="8" id="KW-0805">Transcription regulation</keyword>
<dbReference type="RefSeq" id="WP_136959103.1">
    <property type="nucleotide sequence ID" value="NZ_CP039690.1"/>
</dbReference>
<protein>
    <recommendedName>
        <fullName evidence="3">Ferric uptake regulation protein</fullName>
    </recommendedName>
</protein>
<evidence type="ECO:0000313" key="13">
    <source>
        <dbReference type="Proteomes" id="UP000298781"/>
    </source>
</evidence>
<evidence type="ECO:0000256" key="4">
    <source>
        <dbReference type="ARBA" id="ARBA00022490"/>
    </source>
</evidence>
<dbReference type="SUPFAM" id="SSF46785">
    <property type="entry name" value="Winged helix' DNA-binding domain"/>
    <property type="match status" value="1"/>
</dbReference>
<keyword evidence="7" id="KW-0862">Zinc</keyword>
<evidence type="ECO:0000256" key="8">
    <source>
        <dbReference type="ARBA" id="ARBA00023015"/>
    </source>
</evidence>
<evidence type="ECO:0000256" key="7">
    <source>
        <dbReference type="ARBA" id="ARBA00022833"/>
    </source>
</evidence>
<reference evidence="12 13" key="1">
    <citation type="submission" date="2019-04" db="EMBL/GenBank/DDBJ databases">
        <title>Phreatobacter aquaticus sp. nov.</title>
        <authorList>
            <person name="Choi A."/>
        </authorList>
    </citation>
    <scope>NUCLEOTIDE SEQUENCE [LARGE SCALE GENOMIC DNA]</scope>
    <source>
        <strain evidence="12 13">KCTC 52518</strain>
    </source>
</reference>
<keyword evidence="9" id="KW-0238">DNA-binding</keyword>
<dbReference type="Pfam" id="PF01475">
    <property type="entry name" value="FUR"/>
    <property type="match status" value="1"/>
</dbReference>
<sequence length="179" mass="19634">MLLVPDEFRDQLRAAHDDAWLSAVQVQAALRAAGLRPTRQRIALGRLLFGNRHRHVTAADLHGDALDAGSPLSLATVYNTLNQFADAGLLRRISINGERSYFDTDVGDHHHFYIDAEDRILNIPAGAVALDRLPLPPDGYEITKVDLVVHLTRVAERAARQLSKADPATSAVPPEIDPL</sequence>
<keyword evidence="6 11" id="KW-0479">Metal-binding</keyword>
<dbReference type="Proteomes" id="UP000298781">
    <property type="component" value="Chromosome"/>
</dbReference>
<evidence type="ECO:0000256" key="3">
    <source>
        <dbReference type="ARBA" id="ARBA00020910"/>
    </source>
</evidence>
<name>A0A4D7B289_9HYPH</name>
<keyword evidence="10" id="KW-0804">Transcription</keyword>
<evidence type="ECO:0000256" key="10">
    <source>
        <dbReference type="ARBA" id="ARBA00023163"/>
    </source>
</evidence>
<keyword evidence="5" id="KW-0678">Repressor</keyword>
<dbReference type="GO" id="GO:0008270">
    <property type="term" value="F:zinc ion binding"/>
    <property type="evidence" value="ECO:0007669"/>
    <property type="project" value="TreeGrafter"/>
</dbReference>
<dbReference type="GO" id="GO:0000976">
    <property type="term" value="F:transcription cis-regulatory region binding"/>
    <property type="evidence" value="ECO:0007669"/>
    <property type="project" value="TreeGrafter"/>
</dbReference>
<dbReference type="NCBIfam" id="NF045677">
    <property type="entry name" value="FeRespRegIrr"/>
    <property type="match status" value="1"/>
</dbReference>
<dbReference type="GO" id="GO:0003700">
    <property type="term" value="F:DNA-binding transcription factor activity"/>
    <property type="evidence" value="ECO:0007669"/>
    <property type="project" value="InterPro"/>
</dbReference>
<dbReference type="GO" id="GO:1900376">
    <property type="term" value="P:regulation of secondary metabolite biosynthetic process"/>
    <property type="evidence" value="ECO:0007669"/>
    <property type="project" value="TreeGrafter"/>
</dbReference>
<dbReference type="EMBL" id="CP039690">
    <property type="protein sequence ID" value="QCI63646.1"/>
    <property type="molecule type" value="Genomic_DNA"/>
</dbReference>
<evidence type="ECO:0000256" key="5">
    <source>
        <dbReference type="ARBA" id="ARBA00022491"/>
    </source>
</evidence>
<dbReference type="GO" id="GO:0005737">
    <property type="term" value="C:cytoplasm"/>
    <property type="evidence" value="ECO:0007669"/>
    <property type="project" value="UniProtKB-SubCell"/>
</dbReference>
<evidence type="ECO:0000256" key="6">
    <source>
        <dbReference type="ARBA" id="ARBA00022723"/>
    </source>
</evidence>
<comment type="subcellular location">
    <subcellularLocation>
        <location evidence="1">Cytoplasm</location>
    </subcellularLocation>
</comment>
<keyword evidence="13" id="KW-1185">Reference proteome</keyword>
<keyword evidence="4" id="KW-0963">Cytoplasm</keyword>
<evidence type="ECO:0000256" key="9">
    <source>
        <dbReference type="ARBA" id="ARBA00023125"/>
    </source>
</evidence>
<comment type="cofactor">
    <cofactor evidence="11">
        <name>Mn(2+)</name>
        <dbReference type="ChEBI" id="CHEBI:29035"/>
    </cofactor>
    <cofactor evidence="11">
        <name>Fe(2+)</name>
        <dbReference type="ChEBI" id="CHEBI:29033"/>
    </cofactor>
    <text evidence="11">Binds 1 Mn(2+) or Fe(2+) ion per subunit.</text>
</comment>
<accession>A0A4D7B289</accession>
<dbReference type="InterPro" id="IPR036388">
    <property type="entry name" value="WH-like_DNA-bd_sf"/>
</dbReference>
<dbReference type="AlphaFoldDB" id="A0A4D7B289"/>
<dbReference type="InterPro" id="IPR002481">
    <property type="entry name" value="FUR"/>
</dbReference>
<dbReference type="PANTHER" id="PTHR33202:SF7">
    <property type="entry name" value="FERRIC UPTAKE REGULATION PROTEIN"/>
    <property type="match status" value="1"/>
</dbReference>
<dbReference type="PANTHER" id="PTHR33202">
    <property type="entry name" value="ZINC UPTAKE REGULATION PROTEIN"/>
    <property type="match status" value="1"/>
</dbReference>
<dbReference type="OrthoDB" id="9800477at2"/>
<keyword evidence="11" id="KW-0408">Iron</keyword>
<dbReference type="NCBIfam" id="NF045678">
    <property type="entry name" value="TransRegIrrA"/>
    <property type="match status" value="1"/>
</dbReference>
<dbReference type="KEGG" id="pstg:E8M01_04975"/>
<feature type="binding site" evidence="11">
    <location>
        <position position="109"/>
    </location>
    <ligand>
        <name>Fe cation</name>
        <dbReference type="ChEBI" id="CHEBI:24875"/>
    </ligand>
</feature>
<organism evidence="12 13">
    <name type="scientific">Phreatobacter stygius</name>
    <dbReference type="NCBI Taxonomy" id="1940610"/>
    <lineage>
        <taxon>Bacteria</taxon>
        <taxon>Pseudomonadati</taxon>
        <taxon>Pseudomonadota</taxon>
        <taxon>Alphaproteobacteria</taxon>
        <taxon>Hyphomicrobiales</taxon>
        <taxon>Phreatobacteraceae</taxon>
        <taxon>Phreatobacter</taxon>
    </lineage>
</organism>
<dbReference type="GO" id="GO:0045892">
    <property type="term" value="P:negative regulation of DNA-templated transcription"/>
    <property type="evidence" value="ECO:0007669"/>
    <property type="project" value="TreeGrafter"/>
</dbReference>
<evidence type="ECO:0000256" key="2">
    <source>
        <dbReference type="ARBA" id="ARBA00007957"/>
    </source>
</evidence>
<evidence type="ECO:0000256" key="11">
    <source>
        <dbReference type="PIRSR" id="PIRSR602481-2"/>
    </source>
</evidence>
<proteinExistence type="inferred from homology"/>
<evidence type="ECO:0000313" key="12">
    <source>
        <dbReference type="EMBL" id="QCI63646.1"/>
    </source>
</evidence>
<dbReference type="InterPro" id="IPR036390">
    <property type="entry name" value="WH_DNA-bd_sf"/>
</dbReference>